<evidence type="ECO:0000256" key="1">
    <source>
        <dbReference type="ARBA" id="ARBA00009820"/>
    </source>
</evidence>
<dbReference type="InterPro" id="IPR011659">
    <property type="entry name" value="WD40"/>
</dbReference>
<comment type="similarity">
    <text evidence="1">Belongs to the TolB family.</text>
</comment>
<proteinExistence type="inferred from homology"/>
<dbReference type="SUPFAM" id="SSF69304">
    <property type="entry name" value="Tricorn protease N-terminal domain"/>
    <property type="match status" value="1"/>
</dbReference>
<dbReference type="Pfam" id="PF07676">
    <property type="entry name" value="PD40"/>
    <property type="match status" value="2"/>
</dbReference>
<protein>
    <submittedName>
        <fullName evidence="2">TolB protein, periplasmic protein involved in the tonb-independent uptake of group A colicins</fullName>
    </submittedName>
</protein>
<organism evidence="2">
    <name type="scientific">hydrothermal vent metagenome</name>
    <dbReference type="NCBI Taxonomy" id="652676"/>
    <lineage>
        <taxon>unclassified sequences</taxon>
        <taxon>metagenomes</taxon>
        <taxon>ecological metagenomes</taxon>
    </lineage>
</organism>
<gene>
    <name evidence="2" type="ORF">MNBD_GAMMA03-1549</name>
</gene>
<dbReference type="AlphaFoldDB" id="A0A3B0VVV7"/>
<dbReference type="InterPro" id="IPR011042">
    <property type="entry name" value="6-blade_b-propeller_TolB-like"/>
</dbReference>
<evidence type="ECO:0000313" key="2">
    <source>
        <dbReference type="EMBL" id="VAW47765.1"/>
    </source>
</evidence>
<reference evidence="2" key="1">
    <citation type="submission" date="2018-06" db="EMBL/GenBank/DDBJ databases">
        <authorList>
            <person name="Zhirakovskaya E."/>
        </authorList>
    </citation>
    <scope>NUCLEOTIDE SEQUENCE</scope>
</reference>
<accession>A0A3B0VVV7</accession>
<dbReference type="EMBL" id="UOFC01000165">
    <property type="protein sequence ID" value="VAW47765.1"/>
    <property type="molecule type" value="Genomic_DNA"/>
</dbReference>
<feature type="non-terminal residue" evidence="2">
    <location>
        <position position="1"/>
    </location>
</feature>
<dbReference type="PANTHER" id="PTHR36842">
    <property type="entry name" value="PROTEIN TOLB HOMOLOG"/>
    <property type="match status" value="1"/>
</dbReference>
<name>A0A3B0VVV7_9ZZZZ</name>
<dbReference type="Gene3D" id="2.120.10.30">
    <property type="entry name" value="TolB, C-terminal domain"/>
    <property type="match status" value="1"/>
</dbReference>
<dbReference type="PANTHER" id="PTHR36842:SF1">
    <property type="entry name" value="PROTEIN TOLB"/>
    <property type="match status" value="1"/>
</dbReference>
<sequence length="125" mass="13997">KMQHHIWTMDTDGKNLKRITSGKGFETHPSFSPDQKYISFTSNRNGTDYEIYTTTLAGEVQQITHNPGLDTNPCFSSDGQKIVFVSNRSGTQQIWMMDQDGSNPVALTEAETPSVDPAWGAWELK</sequence>